<dbReference type="EMBL" id="CAJVPV010014281">
    <property type="protein sequence ID" value="CAG8683734.1"/>
    <property type="molecule type" value="Genomic_DNA"/>
</dbReference>
<evidence type="ECO:0000313" key="2">
    <source>
        <dbReference type="EMBL" id="CAG8683734.1"/>
    </source>
</evidence>
<reference evidence="2" key="1">
    <citation type="submission" date="2021-06" db="EMBL/GenBank/DDBJ databases">
        <authorList>
            <person name="Kallberg Y."/>
            <person name="Tangrot J."/>
            <person name="Rosling A."/>
        </authorList>
    </citation>
    <scope>NUCLEOTIDE SEQUENCE</scope>
    <source>
        <strain evidence="2">CL551</strain>
    </source>
</reference>
<name>A0A9N9EPR2_9GLOM</name>
<feature type="compositionally biased region" description="Polar residues" evidence="1">
    <location>
        <begin position="55"/>
        <end position="65"/>
    </location>
</feature>
<accession>A0A9N9EPR2</accession>
<gene>
    <name evidence="2" type="ORF">AMORRO_LOCUS11368</name>
</gene>
<proteinExistence type="predicted"/>
<sequence length="78" mass="8888">DETPMEVDVNDEAAVMMLPSWSIISRMDQSTTIALLFYVSSDRSQYSTDKKESLQKSLPPSNQPTVPMKPYQDLQRYG</sequence>
<dbReference type="Proteomes" id="UP000789342">
    <property type="component" value="Unassembled WGS sequence"/>
</dbReference>
<evidence type="ECO:0000313" key="3">
    <source>
        <dbReference type="Proteomes" id="UP000789342"/>
    </source>
</evidence>
<evidence type="ECO:0000256" key="1">
    <source>
        <dbReference type="SAM" id="MobiDB-lite"/>
    </source>
</evidence>
<dbReference type="OrthoDB" id="428895at2759"/>
<organism evidence="2 3">
    <name type="scientific">Acaulospora morrowiae</name>
    <dbReference type="NCBI Taxonomy" id="94023"/>
    <lineage>
        <taxon>Eukaryota</taxon>
        <taxon>Fungi</taxon>
        <taxon>Fungi incertae sedis</taxon>
        <taxon>Mucoromycota</taxon>
        <taxon>Glomeromycotina</taxon>
        <taxon>Glomeromycetes</taxon>
        <taxon>Diversisporales</taxon>
        <taxon>Acaulosporaceae</taxon>
        <taxon>Acaulospora</taxon>
    </lineage>
</organism>
<dbReference type="AlphaFoldDB" id="A0A9N9EPR2"/>
<protein>
    <submittedName>
        <fullName evidence="2">17093_t:CDS:1</fullName>
    </submittedName>
</protein>
<feature type="region of interest" description="Disordered" evidence="1">
    <location>
        <begin position="44"/>
        <end position="78"/>
    </location>
</feature>
<feature type="non-terminal residue" evidence="2">
    <location>
        <position position="78"/>
    </location>
</feature>
<keyword evidence="3" id="KW-1185">Reference proteome</keyword>
<comment type="caution">
    <text evidence="2">The sequence shown here is derived from an EMBL/GenBank/DDBJ whole genome shotgun (WGS) entry which is preliminary data.</text>
</comment>